<accession>A0A7Y0E3A1</accession>
<dbReference type="InterPro" id="IPR010921">
    <property type="entry name" value="Trp_repressor/repl_initiator"/>
</dbReference>
<dbReference type="Gene3D" id="1.10.10.10">
    <property type="entry name" value="Winged helix-like DNA-binding domain superfamily/Winged helix DNA-binding domain"/>
    <property type="match status" value="1"/>
</dbReference>
<dbReference type="Pfam" id="PF06627">
    <property type="entry name" value="DUF1153"/>
    <property type="match status" value="1"/>
</dbReference>
<dbReference type="InterPro" id="IPR036388">
    <property type="entry name" value="WH-like_DNA-bd_sf"/>
</dbReference>
<sequence>MRNEDRKPTPPHADPVILPSARTARWVASRKAQIVRALDRGVLDEQEACDRYGLTLEELNGWRSALSVHGEEGLLVTRRKP</sequence>
<dbReference type="InterPro" id="IPR009534">
    <property type="entry name" value="DUF1153"/>
</dbReference>
<keyword evidence="2" id="KW-1185">Reference proteome</keyword>
<evidence type="ECO:0000313" key="1">
    <source>
        <dbReference type="EMBL" id="NMM46353.1"/>
    </source>
</evidence>
<protein>
    <submittedName>
        <fullName evidence="1">DUF1153 domain-containing protein</fullName>
    </submittedName>
</protein>
<dbReference type="GO" id="GO:0043565">
    <property type="term" value="F:sequence-specific DNA binding"/>
    <property type="evidence" value="ECO:0007669"/>
    <property type="project" value="InterPro"/>
</dbReference>
<dbReference type="SUPFAM" id="SSF48295">
    <property type="entry name" value="TrpR-like"/>
    <property type="match status" value="1"/>
</dbReference>
<dbReference type="EMBL" id="JABBNT010000005">
    <property type="protein sequence ID" value="NMM46353.1"/>
    <property type="molecule type" value="Genomic_DNA"/>
</dbReference>
<name>A0A7Y0E3A1_9PROT</name>
<gene>
    <name evidence="1" type="ORF">HH303_17815</name>
</gene>
<reference evidence="1 2" key="1">
    <citation type="submission" date="2020-04" db="EMBL/GenBank/DDBJ databases">
        <title>Rhodospirillaceae bacterium KN72 isolated from deep sea.</title>
        <authorList>
            <person name="Zhang D.-C."/>
        </authorList>
    </citation>
    <scope>NUCLEOTIDE SEQUENCE [LARGE SCALE GENOMIC DNA]</scope>
    <source>
        <strain evidence="1 2">KN72</strain>
    </source>
</reference>
<evidence type="ECO:0000313" key="2">
    <source>
        <dbReference type="Proteomes" id="UP000539372"/>
    </source>
</evidence>
<dbReference type="RefSeq" id="WP_169626714.1">
    <property type="nucleotide sequence ID" value="NZ_JABBNT010000005.1"/>
</dbReference>
<dbReference type="AlphaFoldDB" id="A0A7Y0E3A1"/>
<comment type="caution">
    <text evidence="1">The sequence shown here is derived from an EMBL/GenBank/DDBJ whole genome shotgun (WGS) entry which is preliminary data.</text>
</comment>
<dbReference type="Proteomes" id="UP000539372">
    <property type="component" value="Unassembled WGS sequence"/>
</dbReference>
<proteinExistence type="predicted"/>
<organism evidence="1 2">
    <name type="scientific">Pacificispira spongiicola</name>
    <dbReference type="NCBI Taxonomy" id="2729598"/>
    <lineage>
        <taxon>Bacteria</taxon>
        <taxon>Pseudomonadati</taxon>
        <taxon>Pseudomonadota</taxon>
        <taxon>Alphaproteobacteria</taxon>
        <taxon>Rhodospirillales</taxon>
        <taxon>Rhodospirillaceae</taxon>
        <taxon>Pacificispira</taxon>
    </lineage>
</organism>